<dbReference type="VEuPathDB" id="TriTrypDB:BSAL_03645"/>
<dbReference type="GO" id="GO:0016298">
    <property type="term" value="F:lipase activity"/>
    <property type="evidence" value="ECO:0007669"/>
    <property type="project" value="InterPro"/>
</dbReference>
<evidence type="ECO:0008006" key="7">
    <source>
        <dbReference type="Google" id="ProtNLM"/>
    </source>
</evidence>
<dbReference type="Gene3D" id="3.40.50.1820">
    <property type="entry name" value="alpha/beta hydrolase"/>
    <property type="match status" value="1"/>
</dbReference>
<reference evidence="6" key="1">
    <citation type="submission" date="2015-09" db="EMBL/GenBank/DDBJ databases">
        <authorList>
            <consortium name="Pathogen Informatics"/>
        </authorList>
    </citation>
    <scope>NUCLEOTIDE SEQUENCE [LARGE SCALE GENOMIC DNA]</scope>
    <source>
        <strain evidence="6">Lake Konstanz</strain>
    </source>
</reference>
<organism evidence="5 6">
    <name type="scientific">Bodo saltans</name>
    <name type="common">Flagellated protozoan</name>
    <dbReference type="NCBI Taxonomy" id="75058"/>
    <lineage>
        <taxon>Eukaryota</taxon>
        <taxon>Discoba</taxon>
        <taxon>Euglenozoa</taxon>
        <taxon>Kinetoplastea</taxon>
        <taxon>Metakinetoplastina</taxon>
        <taxon>Eubodonida</taxon>
        <taxon>Bodonidae</taxon>
        <taxon>Bodo</taxon>
    </lineage>
</organism>
<accession>A0A0S4IN66</accession>
<dbReference type="Proteomes" id="UP000051952">
    <property type="component" value="Unassembled WGS sequence"/>
</dbReference>
<sequence>MKPVITLWSCIIRDNVRVTVDVLESRAGLLPELLSGAASPKVGRNLLIFFPGNPGVVNFYLEFVALLAAKSVDVVVMGFAGHSLHELNAGQYFTLQDQLELAHQFTGRVLNERVTSRYTSCNVGGHSIGSFVALHMCARFEEVSRAFLLTPTICNMKISPNGAKNGKFLRPWLIHTVCSTLLPLFEMLPQRAKNAVVQLAQNELDGQQRWIATKMGRPSMIRNLLFLARSEFEQIATLDVELLTAHQERLVMYFVKQDGWVPLHDVELIKKHAPIAHSLILEGDEKVAHAWCLHHNAKVVEAAVLPFLP</sequence>
<dbReference type="SUPFAM" id="SSF53474">
    <property type="entry name" value="alpha/beta-Hydrolases"/>
    <property type="match status" value="1"/>
</dbReference>
<dbReference type="Pfam" id="PF10230">
    <property type="entry name" value="LIDHydrolase"/>
    <property type="match status" value="1"/>
</dbReference>
<comment type="subcellular location">
    <subcellularLocation>
        <location evidence="1">Lipid droplet</location>
    </subcellularLocation>
</comment>
<name>A0A0S4IN66_BODSA</name>
<evidence type="ECO:0000313" key="5">
    <source>
        <dbReference type="EMBL" id="CUE78299.1"/>
    </source>
</evidence>
<keyword evidence="6" id="KW-1185">Reference proteome</keyword>
<evidence type="ECO:0000256" key="4">
    <source>
        <dbReference type="ARBA" id="ARBA00022801"/>
    </source>
</evidence>
<dbReference type="InterPro" id="IPR029058">
    <property type="entry name" value="AB_hydrolase_fold"/>
</dbReference>
<dbReference type="GO" id="GO:0019915">
    <property type="term" value="P:lipid storage"/>
    <property type="evidence" value="ECO:0007669"/>
    <property type="project" value="InterPro"/>
</dbReference>
<keyword evidence="3" id="KW-0551">Lipid droplet</keyword>
<evidence type="ECO:0000313" key="6">
    <source>
        <dbReference type="Proteomes" id="UP000051952"/>
    </source>
</evidence>
<dbReference type="InterPro" id="IPR019363">
    <property type="entry name" value="LDAH"/>
</dbReference>
<evidence type="ECO:0000256" key="1">
    <source>
        <dbReference type="ARBA" id="ARBA00004502"/>
    </source>
</evidence>
<proteinExistence type="inferred from homology"/>
<dbReference type="PANTHER" id="PTHR13390">
    <property type="entry name" value="LIPASE"/>
    <property type="match status" value="1"/>
</dbReference>
<dbReference type="EMBL" id="CYKH01000193">
    <property type="protein sequence ID" value="CUE78299.1"/>
    <property type="molecule type" value="Genomic_DNA"/>
</dbReference>
<evidence type="ECO:0000256" key="2">
    <source>
        <dbReference type="ARBA" id="ARBA00008300"/>
    </source>
</evidence>
<dbReference type="AlphaFoldDB" id="A0A0S4IN66"/>
<dbReference type="PANTHER" id="PTHR13390:SF0">
    <property type="entry name" value="LIPID DROPLET-ASSOCIATED HYDROLASE"/>
    <property type="match status" value="1"/>
</dbReference>
<comment type="similarity">
    <text evidence="2">Belongs to the AB hydrolase superfamily. LDAH family.</text>
</comment>
<protein>
    <recommendedName>
        <fullName evidence="7">Serine aminopeptidase S33 domain-containing protein</fullName>
    </recommendedName>
</protein>
<dbReference type="GO" id="GO:0005811">
    <property type="term" value="C:lipid droplet"/>
    <property type="evidence" value="ECO:0007669"/>
    <property type="project" value="UniProtKB-SubCell"/>
</dbReference>
<dbReference type="OrthoDB" id="448051at2759"/>
<gene>
    <name evidence="5" type="ORF">BSAL_03645</name>
</gene>
<dbReference type="OMA" id="NEGFYAH"/>
<evidence type="ECO:0000256" key="3">
    <source>
        <dbReference type="ARBA" id="ARBA00022677"/>
    </source>
</evidence>
<keyword evidence="4" id="KW-0378">Hydrolase</keyword>